<dbReference type="EMBL" id="JAEPRA010000002">
    <property type="protein sequence ID" value="KAG2188580.1"/>
    <property type="molecule type" value="Genomic_DNA"/>
</dbReference>
<feature type="domain" description="EXS" evidence="6">
    <location>
        <begin position="193"/>
        <end position="453"/>
    </location>
</feature>
<accession>A0A8H7QB38</accession>
<keyword evidence="3 5" id="KW-1133">Transmembrane helix</keyword>
<evidence type="ECO:0000256" key="2">
    <source>
        <dbReference type="ARBA" id="ARBA00022692"/>
    </source>
</evidence>
<comment type="caution">
    <text evidence="7">The sequence shown here is derived from an EMBL/GenBank/DDBJ whole genome shotgun (WGS) entry which is preliminary data.</text>
</comment>
<reference evidence="7" key="1">
    <citation type="submission" date="2020-12" db="EMBL/GenBank/DDBJ databases">
        <title>Metabolic potential, ecology and presence of endohyphal bacteria is reflected in genomic diversity of Mucoromycotina.</title>
        <authorList>
            <person name="Muszewska A."/>
            <person name="Okrasinska A."/>
            <person name="Steczkiewicz K."/>
            <person name="Drgas O."/>
            <person name="Orlowska M."/>
            <person name="Perlinska-Lenart U."/>
            <person name="Aleksandrzak-Piekarczyk T."/>
            <person name="Szatraj K."/>
            <person name="Zielenkiewicz U."/>
            <person name="Pilsyk S."/>
            <person name="Malc E."/>
            <person name="Mieczkowski P."/>
            <person name="Kruszewska J.S."/>
            <person name="Biernat P."/>
            <person name="Pawlowska J."/>
        </authorList>
    </citation>
    <scope>NUCLEOTIDE SEQUENCE</scope>
    <source>
        <strain evidence="7">WA0000051536</strain>
    </source>
</reference>
<gene>
    <name evidence="7" type="ORF">INT44_001335</name>
</gene>
<dbReference type="GO" id="GO:0005737">
    <property type="term" value="C:cytoplasm"/>
    <property type="evidence" value="ECO:0007669"/>
    <property type="project" value="TreeGrafter"/>
</dbReference>
<feature type="transmembrane region" description="Helical" evidence="5">
    <location>
        <begin position="28"/>
        <end position="46"/>
    </location>
</feature>
<evidence type="ECO:0000256" key="5">
    <source>
        <dbReference type="SAM" id="Phobius"/>
    </source>
</evidence>
<keyword evidence="2 5" id="KW-0812">Transmembrane</keyword>
<evidence type="ECO:0000259" key="6">
    <source>
        <dbReference type="PROSITE" id="PS51380"/>
    </source>
</evidence>
<keyword evidence="4 5" id="KW-0472">Membrane</keyword>
<sequence length="453" mass="52402">MDVDVQGPDLVVGSASLYSLLPATYRPIVLFCIGLWGWALNLYILQRCHIDTASLLGISHNDKSRNIYTPLFNIATLLTTIVAINLWAFWKFVLGAVTSTNVTRSWLPLMCYVLCSLIVFWPGHIFYYKERHRFSRSVLRIFSFNVFATVYFSDVVLADIMTSFANVFGDLWATGCALIVNKGIVDYLVVEHQSGCYRDIMGPVMTSLPYIIRFKQCIFEYLESDRKTQRHLLNACKYASAFPVIMLSATQKIAAKRIDEFGDLPDSWWIGDTGLFRLWMFFVFINSTYSFIWDVSMDWNLVSLTFTASDSVGQANGIASHSPRRSTTPIPTSLFREIKVFISSLFSPTVHQPPLLRFRRHLHFSHRILYVGAMLIDFLLRTTWSLKLSSHLSIKQLEGSIIIMEFFEIFRRWIWVFFRLESEWVKRSQVVLPRTNEDMEEFELMVPKDGNHD</sequence>
<dbReference type="Proteomes" id="UP000612746">
    <property type="component" value="Unassembled WGS sequence"/>
</dbReference>
<dbReference type="GO" id="GO:0016020">
    <property type="term" value="C:membrane"/>
    <property type="evidence" value="ECO:0007669"/>
    <property type="project" value="UniProtKB-SubCell"/>
</dbReference>
<dbReference type="PANTHER" id="PTHR10783">
    <property type="entry name" value="XENOTROPIC AND POLYTROPIC RETROVIRUS RECEPTOR 1-RELATED"/>
    <property type="match status" value="1"/>
</dbReference>
<name>A0A8H7QB38_9FUNG</name>
<feature type="transmembrane region" description="Helical" evidence="5">
    <location>
        <begin position="67"/>
        <end position="90"/>
    </location>
</feature>
<comment type="subcellular location">
    <subcellularLocation>
        <location evidence="1">Membrane</location>
        <topology evidence="1">Multi-pass membrane protein</topology>
    </subcellularLocation>
</comment>
<dbReference type="OrthoDB" id="2159384at2759"/>
<dbReference type="Pfam" id="PF03124">
    <property type="entry name" value="EXS"/>
    <property type="match status" value="1"/>
</dbReference>
<proteinExistence type="predicted"/>
<dbReference type="PANTHER" id="PTHR10783:SF46">
    <property type="entry name" value="PROTEIN ERD1 HOMOLOG 2"/>
    <property type="match status" value="1"/>
</dbReference>
<evidence type="ECO:0000256" key="1">
    <source>
        <dbReference type="ARBA" id="ARBA00004141"/>
    </source>
</evidence>
<feature type="transmembrane region" description="Helical" evidence="5">
    <location>
        <begin position="139"/>
        <end position="158"/>
    </location>
</feature>
<organism evidence="7 8">
    <name type="scientific">Umbelopsis vinacea</name>
    <dbReference type="NCBI Taxonomy" id="44442"/>
    <lineage>
        <taxon>Eukaryota</taxon>
        <taxon>Fungi</taxon>
        <taxon>Fungi incertae sedis</taxon>
        <taxon>Mucoromycota</taxon>
        <taxon>Mucoromycotina</taxon>
        <taxon>Umbelopsidomycetes</taxon>
        <taxon>Umbelopsidales</taxon>
        <taxon>Umbelopsidaceae</taxon>
        <taxon>Umbelopsis</taxon>
    </lineage>
</organism>
<evidence type="ECO:0000313" key="8">
    <source>
        <dbReference type="Proteomes" id="UP000612746"/>
    </source>
</evidence>
<feature type="transmembrane region" description="Helical" evidence="5">
    <location>
        <begin position="105"/>
        <end position="127"/>
    </location>
</feature>
<evidence type="ECO:0000256" key="3">
    <source>
        <dbReference type="ARBA" id="ARBA00022989"/>
    </source>
</evidence>
<dbReference type="PROSITE" id="PS51380">
    <property type="entry name" value="EXS"/>
    <property type="match status" value="1"/>
</dbReference>
<dbReference type="InterPro" id="IPR004342">
    <property type="entry name" value="EXS_C"/>
</dbReference>
<evidence type="ECO:0000256" key="4">
    <source>
        <dbReference type="ARBA" id="ARBA00023136"/>
    </source>
</evidence>
<keyword evidence="8" id="KW-1185">Reference proteome</keyword>
<protein>
    <recommendedName>
        <fullName evidence="6">EXS domain-containing protein</fullName>
    </recommendedName>
</protein>
<evidence type="ECO:0000313" key="7">
    <source>
        <dbReference type="EMBL" id="KAG2188580.1"/>
    </source>
</evidence>
<dbReference type="AlphaFoldDB" id="A0A8H7QB38"/>